<gene>
    <name evidence="1" type="ORF">AV654_19450</name>
</gene>
<dbReference type="RefSeq" id="WP_063183063.1">
    <property type="nucleotide sequence ID" value="NZ_LQRA01000057.1"/>
</dbReference>
<sequence length="110" mass="13144">MERISGRKKFEINALSYVRKVITDAYVSEGRQVPDLRNVELYLVFNERDKETILWVSGVGGKYYGNVRNKIEYRIANNFRRYFDGIEFDRINFYERVMPVKPEHMRKLAG</sequence>
<protein>
    <submittedName>
        <fullName evidence="1">Uncharacterized protein</fullName>
    </submittedName>
</protein>
<dbReference type="Proteomes" id="UP000076563">
    <property type="component" value="Unassembled WGS sequence"/>
</dbReference>
<keyword evidence="2" id="KW-1185">Reference proteome</keyword>
<evidence type="ECO:0000313" key="2">
    <source>
        <dbReference type="Proteomes" id="UP000076563"/>
    </source>
</evidence>
<evidence type="ECO:0000313" key="1">
    <source>
        <dbReference type="EMBL" id="KZE78153.1"/>
    </source>
</evidence>
<organism evidence="1 2">
    <name type="scientific">Paenibacillus elgii</name>
    <dbReference type="NCBI Taxonomy" id="189691"/>
    <lineage>
        <taxon>Bacteria</taxon>
        <taxon>Bacillati</taxon>
        <taxon>Bacillota</taxon>
        <taxon>Bacilli</taxon>
        <taxon>Bacillales</taxon>
        <taxon>Paenibacillaceae</taxon>
        <taxon>Paenibacillus</taxon>
    </lineage>
</organism>
<accession>A0A163XMZ8</accession>
<name>A0A163XMZ8_9BACL</name>
<comment type="caution">
    <text evidence="1">The sequence shown here is derived from an EMBL/GenBank/DDBJ whole genome shotgun (WGS) entry which is preliminary data.</text>
</comment>
<reference evidence="2" key="1">
    <citation type="submission" date="2016-01" db="EMBL/GenBank/DDBJ databases">
        <title>Draft genome of Chromobacterium sp. F49.</title>
        <authorList>
            <person name="Hong K.W."/>
        </authorList>
    </citation>
    <scope>NUCLEOTIDE SEQUENCE [LARGE SCALE GENOMIC DNA]</scope>
    <source>
        <strain evidence="2">M63</strain>
    </source>
</reference>
<dbReference type="EMBL" id="LQRA01000057">
    <property type="protein sequence ID" value="KZE78153.1"/>
    <property type="molecule type" value="Genomic_DNA"/>
</dbReference>
<dbReference type="AlphaFoldDB" id="A0A163XMZ8"/>
<proteinExistence type="predicted"/>